<evidence type="ECO:0000313" key="1">
    <source>
        <dbReference type="EMBL" id="GIY25364.1"/>
    </source>
</evidence>
<dbReference type="Proteomes" id="UP001054945">
    <property type="component" value="Unassembled WGS sequence"/>
</dbReference>
<protein>
    <submittedName>
        <fullName evidence="1">Uncharacterized protein</fullName>
    </submittedName>
</protein>
<comment type="caution">
    <text evidence="1">The sequence shown here is derived from an EMBL/GenBank/DDBJ whole genome shotgun (WGS) entry which is preliminary data.</text>
</comment>
<accession>A0AAV4RW59</accession>
<reference evidence="1 2" key="1">
    <citation type="submission" date="2021-06" db="EMBL/GenBank/DDBJ databases">
        <title>Caerostris extrusa draft genome.</title>
        <authorList>
            <person name="Kono N."/>
            <person name="Arakawa K."/>
        </authorList>
    </citation>
    <scope>NUCLEOTIDE SEQUENCE [LARGE SCALE GENOMIC DNA]</scope>
</reference>
<dbReference type="EMBL" id="BPLR01008528">
    <property type="protein sequence ID" value="GIY25364.1"/>
    <property type="molecule type" value="Genomic_DNA"/>
</dbReference>
<name>A0AAV4RW59_CAEEX</name>
<proteinExistence type="predicted"/>
<gene>
    <name evidence="1" type="ORF">CEXT_153581</name>
</gene>
<dbReference type="AlphaFoldDB" id="A0AAV4RW59"/>
<evidence type="ECO:0000313" key="2">
    <source>
        <dbReference type="Proteomes" id="UP001054945"/>
    </source>
</evidence>
<organism evidence="1 2">
    <name type="scientific">Caerostris extrusa</name>
    <name type="common">Bark spider</name>
    <name type="synonym">Caerostris bankana</name>
    <dbReference type="NCBI Taxonomy" id="172846"/>
    <lineage>
        <taxon>Eukaryota</taxon>
        <taxon>Metazoa</taxon>
        <taxon>Ecdysozoa</taxon>
        <taxon>Arthropoda</taxon>
        <taxon>Chelicerata</taxon>
        <taxon>Arachnida</taxon>
        <taxon>Araneae</taxon>
        <taxon>Araneomorphae</taxon>
        <taxon>Entelegynae</taxon>
        <taxon>Araneoidea</taxon>
        <taxon>Araneidae</taxon>
        <taxon>Caerostris</taxon>
    </lineage>
</organism>
<keyword evidence="2" id="KW-1185">Reference proteome</keyword>
<sequence length="150" mass="16698">MLPTKASVANKCIGSQVPVRRPKYLSIIAETDAGIFEEHDHVPFLHPHGSSRFPLQTVGPGMLGARKPDLVDETDSAVSSRRMLLNTNQSTPQLVTVFGESTQFIGDSLRMLAEHFDLSLSSEGFLMNSSPGWQSFFETNYFNFGDLREY</sequence>